<dbReference type="Proteomes" id="UP000271554">
    <property type="component" value="Chromosome"/>
</dbReference>
<evidence type="ECO:0000313" key="2">
    <source>
        <dbReference type="EMBL" id="AYG78165.1"/>
    </source>
</evidence>
<evidence type="ECO:0000313" key="3">
    <source>
        <dbReference type="Proteomes" id="UP000271554"/>
    </source>
</evidence>
<keyword evidence="3" id="KW-1185">Reference proteome</keyword>
<dbReference type="AlphaFoldDB" id="A0A387H3A8"/>
<protein>
    <submittedName>
        <fullName evidence="2">Uncharacterized protein</fullName>
    </submittedName>
</protein>
<name>A0A387H3A8_9ACTN</name>
<feature type="compositionally biased region" description="Acidic residues" evidence="1">
    <location>
        <begin position="1"/>
        <end position="12"/>
    </location>
</feature>
<reference evidence="2 3" key="1">
    <citation type="submission" date="2018-10" db="EMBL/GenBank/DDBJ databases">
        <title>Relationship between Morphology and Antimicrobial Activity in Streptomyces.</title>
        <authorList>
            <person name="Kang H.J."/>
            <person name="Kim S.B."/>
        </authorList>
    </citation>
    <scope>NUCLEOTIDE SEQUENCE [LARGE SCALE GENOMIC DNA]</scope>
    <source>
        <strain evidence="2 3">BH38</strain>
    </source>
</reference>
<sequence length="346" mass="37429">MVEELSESGEDDGSARPAEPIPQGGATGATGTDRRRCTRNGFALLGVAALLATGGTIAAAGAGDNEARDRRQVQPSRASSAEPLREATEGEQDLLHSAEQLLLRDCMKDKGFVYVPVPRQPVREARQFPYVVDDTSWAHRHGYGSDLDRASEKLRTNDANERYFQSLPQERRGPAIVAANGPRPDGLTARTPDGMAITHSAQGCESQAQRSLYRDLPAWFQARVTMDSLPALRGAKVIADSEFLSGTHRWSACMRTAGYAFKDPAAARAALPPSDHPLPQAREVAMAVAEADCAQSSGLAAAAARLDQKYDAELRKQYWGEVSTWLRLRLSALPRARSVVAADAHR</sequence>
<gene>
    <name evidence="2" type="ORF">DWB77_00272</name>
</gene>
<accession>A0A387H3A8</accession>
<organism evidence="2 3">
    <name type="scientific">Streptomyces hundungensis</name>
    <dbReference type="NCBI Taxonomy" id="1077946"/>
    <lineage>
        <taxon>Bacteria</taxon>
        <taxon>Bacillati</taxon>
        <taxon>Actinomycetota</taxon>
        <taxon>Actinomycetes</taxon>
        <taxon>Kitasatosporales</taxon>
        <taxon>Streptomycetaceae</taxon>
        <taxon>Streptomyces</taxon>
    </lineage>
</organism>
<feature type="region of interest" description="Disordered" evidence="1">
    <location>
        <begin position="62"/>
        <end position="91"/>
    </location>
</feature>
<feature type="region of interest" description="Disordered" evidence="1">
    <location>
        <begin position="1"/>
        <end position="35"/>
    </location>
</feature>
<dbReference type="KEGG" id="shun:DWB77_00272"/>
<evidence type="ECO:0000256" key="1">
    <source>
        <dbReference type="SAM" id="MobiDB-lite"/>
    </source>
</evidence>
<dbReference type="EMBL" id="CP032698">
    <property type="protein sequence ID" value="AYG78165.1"/>
    <property type="molecule type" value="Genomic_DNA"/>
</dbReference>
<proteinExistence type="predicted"/>